<proteinExistence type="predicted"/>
<reference evidence="1 2" key="1">
    <citation type="journal article" date="2018" name="Science">
        <title>The opium poppy genome and morphinan production.</title>
        <authorList>
            <person name="Guo L."/>
            <person name="Winzer T."/>
            <person name="Yang X."/>
            <person name="Li Y."/>
            <person name="Ning Z."/>
            <person name="He Z."/>
            <person name="Teodor R."/>
            <person name="Lu Y."/>
            <person name="Bowser T.A."/>
            <person name="Graham I.A."/>
            <person name="Ye K."/>
        </authorList>
    </citation>
    <scope>NUCLEOTIDE SEQUENCE [LARGE SCALE GENOMIC DNA]</scope>
    <source>
        <strain evidence="2">cv. HN1</strain>
        <tissue evidence="1">Leaves</tissue>
    </source>
</reference>
<sequence length="99" mass="11429">MASSSYVTKECEICSKKSHESVDCPWFYSRCKFIPYNAPQYKGGCYVCMGDHDFDECPWSQTLCINPKCNSTMMGELKIAGKMKAIWAYRRSNLCTIRR</sequence>
<evidence type="ECO:0000313" key="1">
    <source>
        <dbReference type="EMBL" id="RZC73272.1"/>
    </source>
</evidence>
<dbReference type="Proteomes" id="UP000316621">
    <property type="component" value="Chromosome 8"/>
</dbReference>
<accession>A0A4Y7KLK7</accession>
<organism evidence="1 2">
    <name type="scientific">Papaver somniferum</name>
    <name type="common">Opium poppy</name>
    <dbReference type="NCBI Taxonomy" id="3469"/>
    <lineage>
        <taxon>Eukaryota</taxon>
        <taxon>Viridiplantae</taxon>
        <taxon>Streptophyta</taxon>
        <taxon>Embryophyta</taxon>
        <taxon>Tracheophyta</taxon>
        <taxon>Spermatophyta</taxon>
        <taxon>Magnoliopsida</taxon>
        <taxon>Ranunculales</taxon>
        <taxon>Papaveraceae</taxon>
        <taxon>Papaveroideae</taxon>
        <taxon>Papaver</taxon>
    </lineage>
</organism>
<keyword evidence="2" id="KW-1185">Reference proteome</keyword>
<gene>
    <name evidence="1" type="ORF">C5167_048751</name>
</gene>
<protein>
    <submittedName>
        <fullName evidence="1">Uncharacterized protein</fullName>
    </submittedName>
</protein>
<dbReference type="AlphaFoldDB" id="A0A4Y7KLK7"/>
<dbReference type="Gramene" id="RZC73272">
    <property type="protein sequence ID" value="RZC73272"/>
    <property type="gene ID" value="C5167_048751"/>
</dbReference>
<evidence type="ECO:0000313" key="2">
    <source>
        <dbReference type="Proteomes" id="UP000316621"/>
    </source>
</evidence>
<dbReference type="EMBL" id="CM010722">
    <property type="protein sequence ID" value="RZC73272.1"/>
    <property type="molecule type" value="Genomic_DNA"/>
</dbReference>
<name>A0A4Y7KLK7_PAPSO</name>